<dbReference type="Pfam" id="PF00447">
    <property type="entry name" value="HSF_DNA-bind"/>
    <property type="match status" value="1"/>
</dbReference>
<feature type="region of interest" description="Disordered" evidence="6">
    <location>
        <begin position="655"/>
        <end position="680"/>
    </location>
</feature>
<feature type="compositionally biased region" description="Basic and acidic residues" evidence="6">
    <location>
        <begin position="833"/>
        <end position="845"/>
    </location>
</feature>
<dbReference type="Gene3D" id="1.10.10.10">
    <property type="entry name" value="Winged helix-like DNA-binding domain superfamily/Winged helix DNA-binding domain"/>
    <property type="match status" value="1"/>
</dbReference>
<dbReference type="GO" id="GO:0005634">
    <property type="term" value="C:nucleus"/>
    <property type="evidence" value="ECO:0007669"/>
    <property type="project" value="UniProtKB-SubCell"/>
</dbReference>
<feature type="region of interest" description="Disordered" evidence="6">
    <location>
        <begin position="833"/>
        <end position="853"/>
    </location>
</feature>
<keyword evidence="9" id="KW-1185">Reference proteome</keyword>
<feature type="compositionally biased region" description="Basic and acidic residues" evidence="6">
    <location>
        <begin position="671"/>
        <end position="680"/>
    </location>
</feature>
<evidence type="ECO:0000256" key="1">
    <source>
        <dbReference type="ARBA" id="ARBA00004123"/>
    </source>
</evidence>
<accession>A0ABD0M0U3</accession>
<feature type="compositionally biased region" description="Basic and acidic residues" evidence="6">
    <location>
        <begin position="167"/>
        <end position="177"/>
    </location>
</feature>
<feature type="region of interest" description="Disordered" evidence="6">
    <location>
        <begin position="505"/>
        <end position="540"/>
    </location>
</feature>
<dbReference type="InterPro" id="IPR036390">
    <property type="entry name" value="WH_DNA-bd_sf"/>
</dbReference>
<evidence type="ECO:0000256" key="5">
    <source>
        <dbReference type="RuleBase" id="RU004020"/>
    </source>
</evidence>
<organism evidence="8 9">
    <name type="scientific">Batillaria attramentaria</name>
    <dbReference type="NCBI Taxonomy" id="370345"/>
    <lineage>
        <taxon>Eukaryota</taxon>
        <taxon>Metazoa</taxon>
        <taxon>Spiralia</taxon>
        <taxon>Lophotrochozoa</taxon>
        <taxon>Mollusca</taxon>
        <taxon>Gastropoda</taxon>
        <taxon>Caenogastropoda</taxon>
        <taxon>Sorbeoconcha</taxon>
        <taxon>Cerithioidea</taxon>
        <taxon>Batillariidae</taxon>
        <taxon>Batillaria</taxon>
    </lineage>
</organism>
<feature type="region of interest" description="Disordered" evidence="6">
    <location>
        <begin position="167"/>
        <end position="193"/>
    </location>
</feature>
<dbReference type="SUPFAM" id="SSF46785">
    <property type="entry name" value="Winged helix' DNA-binding domain"/>
    <property type="match status" value="1"/>
</dbReference>
<feature type="compositionally biased region" description="Low complexity" evidence="6">
    <location>
        <begin position="505"/>
        <end position="515"/>
    </location>
</feature>
<feature type="domain" description="HSF-type DNA-binding" evidence="7">
    <location>
        <begin position="12"/>
        <end position="119"/>
    </location>
</feature>
<dbReference type="PANTHER" id="PTHR10015:SF465">
    <property type="entry name" value="HSF-TYPE DNA-BINDING DOMAIN-CONTAINING PROTEIN"/>
    <property type="match status" value="1"/>
</dbReference>
<protein>
    <recommendedName>
        <fullName evidence="7">HSF-type DNA-binding domain-containing protein</fullName>
    </recommendedName>
</protein>
<dbReference type="InterPro" id="IPR000232">
    <property type="entry name" value="HSF_DNA-bd"/>
</dbReference>
<dbReference type="PANTHER" id="PTHR10015">
    <property type="entry name" value="HEAT SHOCK TRANSCRIPTION FACTOR"/>
    <property type="match status" value="1"/>
</dbReference>
<keyword evidence="4" id="KW-0539">Nucleus</keyword>
<evidence type="ECO:0000256" key="3">
    <source>
        <dbReference type="ARBA" id="ARBA00023125"/>
    </source>
</evidence>
<dbReference type="Proteomes" id="UP001519460">
    <property type="component" value="Unassembled WGS sequence"/>
</dbReference>
<name>A0ABD0M0U3_9CAEN</name>
<proteinExistence type="inferred from homology"/>
<comment type="caution">
    <text evidence="8">The sequence shown here is derived from an EMBL/GenBank/DDBJ whole genome shotgun (WGS) entry which is preliminary data.</text>
</comment>
<dbReference type="InterPro" id="IPR036388">
    <property type="entry name" value="WH-like_DNA-bd_sf"/>
</dbReference>
<feature type="region of interest" description="Disordered" evidence="6">
    <location>
        <begin position="420"/>
        <end position="467"/>
    </location>
</feature>
<evidence type="ECO:0000313" key="9">
    <source>
        <dbReference type="Proteomes" id="UP001519460"/>
    </source>
</evidence>
<feature type="region of interest" description="Disordered" evidence="6">
    <location>
        <begin position="124"/>
        <end position="152"/>
    </location>
</feature>
<reference evidence="8 9" key="1">
    <citation type="journal article" date="2023" name="Sci. Data">
        <title>Genome assembly of the Korean intertidal mud-creeper Batillaria attramentaria.</title>
        <authorList>
            <person name="Patra A.K."/>
            <person name="Ho P.T."/>
            <person name="Jun S."/>
            <person name="Lee S.J."/>
            <person name="Kim Y."/>
            <person name="Won Y.J."/>
        </authorList>
    </citation>
    <scope>NUCLEOTIDE SEQUENCE [LARGE SCALE GENOMIC DNA]</scope>
    <source>
        <strain evidence="8">Wonlab-2016</strain>
    </source>
</reference>
<dbReference type="GO" id="GO:0003677">
    <property type="term" value="F:DNA binding"/>
    <property type="evidence" value="ECO:0007669"/>
    <property type="project" value="UniProtKB-KW"/>
</dbReference>
<comment type="subcellular location">
    <subcellularLocation>
        <location evidence="1">Nucleus</location>
    </subcellularLocation>
</comment>
<evidence type="ECO:0000256" key="4">
    <source>
        <dbReference type="ARBA" id="ARBA00023242"/>
    </source>
</evidence>
<feature type="compositionally biased region" description="Polar residues" evidence="6">
    <location>
        <begin position="178"/>
        <end position="193"/>
    </location>
</feature>
<evidence type="ECO:0000313" key="8">
    <source>
        <dbReference type="EMBL" id="KAK7505252.1"/>
    </source>
</evidence>
<gene>
    <name evidence="8" type="ORF">BaRGS_00003414</name>
</gene>
<dbReference type="EMBL" id="JACVVK020000011">
    <property type="protein sequence ID" value="KAK7505252.1"/>
    <property type="molecule type" value="Genomic_DNA"/>
</dbReference>
<dbReference type="SMART" id="SM00415">
    <property type="entry name" value="HSF"/>
    <property type="match status" value="1"/>
</dbReference>
<evidence type="ECO:0000256" key="2">
    <source>
        <dbReference type="ARBA" id="ARBA00006403"/>
    </source>
</evidence>
<keyword evidence="3" id="KW-0238">DNA-binding</keyword>
<dbReference type="AlphaFoldDB" id="A0ABD0M0U3"/>
<comment type="similarity">
    <text evidence="2 5">Belongs to the HSF family.</text>
</comment>
<evidence type="ECO:0000256" key="6">
    <source>
        <dbReference type="SAM" id="MobiDB-lite"/>
    </source>
</evidence>
<sequence length="938" mass="102466">MDSPPRLSNDSFVFRFPARLWRIVNSCTSGAITWGPSGKTIRILRKRFEREYLINAESRPFKTSKFASFVRQLNHYGFKKVTTPIMIGETKEEAAMLSEYHHPLFTRGHPEFISFLHRRYRHTLASNEKDSTPGKRKRRVTVPAKAEKENMQVPDEQSVVVLHRLIRSPEDHDDTNRGDTSAPSTDFSPPSLTQSTQQYFNLRALHGVLPRGRRYPGPSVQYPYPGGIRSQIAPYRFPPVRPAIPAPHIRGFGYGNRARAAIAHRFRPTFRAATFSRALPQPQGFPTHIPNPQTPFWRSPSQHPSIDAYSGYPAAGMRYYEGEAREAKPFVAGLGRSGYAACYGPGGDEFDDSQVAPPGEWSTSFDFNERLGVAGRRRGLPLPQEFLPVGQRISKTFPRIPGAAESAAEGGFSSGYLRSESVSRPAARGVDNNGTVEDRNPDAVQLSQKVDEEDSNAGAASSDVTASYLKPGEHYENEGAEHGSVGTADNAYMGERVRIMRIVQAPSTQTSSSSPKYRLAPAPAMTQQRGGSKLPRQAAKYHPHAQYTNFPLSVHEETVYKGQAGWDRTSAAVMPYSSIQETIMIDTLIDTSAGQFGNAVSVADDSWNNAATLAVHFPRDMVTSVRNDGDHALEPQVHYDTAAAAAEEGRNAVDDAPTMAESADAPIARNNDSDLDNRDHGTAFTAAANTAQNQAILQQRYRDDGTFTEVTSQATPLPPQNLGGTSRSVGVNVDTMQATDEKIIRAAGDHATPLGYARTAHDILLIKTDNAYAFPDRRVGESHAYHVELSQQGQERPTRAAAAATHVLPKTGHYWNSSTAAAECAAYRPPQARRIENTKTGDENRAAGPQRDTALTELTCRVSCTPQKSSERAGSSQDLAHLSSASVQELLSAVIHAPGADGAEVMGDPPCPDKVAFVLRKDSSGEITGYVMLDEPSK</sequence>
<evidence type="ECO:0000259" key="7">
    <source>
        <dbReference type="SMART" id="SM00415"/>
    </source>
</evidence>